<gene>
    <name evidence="2" type="ORF">GCM10010917_14310</name>
</gene>
<dbReference type="RefSeq" id="WP_094092811.1">
    <property type="nucleotide sequence ID" value="NZ_BMHF01000003.1"/>
</dbReference>
<dbReference type="InterPro" id="IPR014718">
    <property type="entry name" value="GH-type_carb-bd"/>
</dbReference>
<dbReference type="Proteomes" id="UP000609323">
    <property type="component" value="Unassembled WGS sequence"/>
</dbReference>
<comment type="caution">
    <text evidence="2">The sequence shown here is derived from an EMBL/GenBank/DDBJ whole genome shotgun (WGS) entry which is preliminary data.</text>
</comment>
<feature type="region of interest" description="Disordered" evidence="1">
    <location>
        <begin position="201"/>
        <end position="220"/>
    </location>
</feature>
<reference evidence="3" key="1">
    <citation type="journal article" date="2019" name="Int. J. Syst. Evol. Microbiol.">
        <title>The Global Catalogue of Microorganisms (GCM) 10K type strain sequencing project: providing services to taxonomists for standard genome sequencing and annotation.</title>
        <authorList>
            <consortium name="The Broad Institute Genomics Platform"/>
            <consortium name="The Broad Institute Genome Sequencing Center for Infectious Disease"/>
            <person name="Wu L."/>
            <person name="Ma J."/>
        </authorList>
    </citation>
    <scope>NUCLEOTIDE SEQUENCE [LARGE SCALE GENOMIC DNA]</scope>
    <source>
        <strain evidence="3">CGMCC 1.15044</strain>
    </source>
</reference>
<evidence type="ECO:0008006" key="4">
    <source>
        <dbReference type="Google" id="ProtNLM"/>
    </source>
</evidence>
<accession>A0ABQ1FU31</accession>
<keyword evidence="3" id="KW-1185">Reference proteome</keyword>
<organism evidence="2 3">
    <name type="scientific">Paenibacillus physcomitrellae</name>
    <dbReference type="NCBI Taxonomy" id="1619311"/>
    <lineage>
        <taxon>Bacteria</taxon>
        <taxon>Bacillati</taxon>
        <taxon>Bacillota</taxon>
        <taxon>Bacilli</taxon>
        <taxon>Bacillales</taxon>
        <taxon>Paenibacillaceae</taxon>
        <taxon>Paenibacillus</taxon>
    </lineage>
</organism>
<evidence type="ECO:0000313" key="2">
    <source>
        <dbReference type="EMBL" id="GGA30321.1"/>
    </source>
</evidence>
<dbReference type="EMBL" id="BMHF01000003">
    <property type="protein sequence ID" value="GGA30321.1"/>
    <property type="molecule type" value="Genomic_DNA"/>
</dbReference>
<dbReference type="Gene3D" id="2.70.98.10">
    <property type="match status" value="1"/>
</dbReference>
<sequence>MSQNKPAQIWSKTQFQDHEIWTGETEAMRISLIPSIGSKMISLYNLETGREWLTQSENYNVPGFGRPFTESSGSGWDEMFPTINPCRYSGSPWPEVELPDHGEVWSIPWQAKADAEGRELHCEVRGVRLPYLLSKTYSFPAPDRLRIGYAVKNLSAAPMSFLWAAHPLFQVEEGMEIRVPQGLNEIVVSYSAGNRLGRTGEVRSWPQPLADRPDIRLDRTGTSEQGTAEKYYFAGPLPSGRAGIYDPAKGEGLELAFPVDKVPYLSVWANDGGFEGQYHLALEPATGFLDDLSYAREHGQAAEVGPDRVYEWFLEVSWI</sequence>
<dbReference type="SUPFAM" id="SSF74650">
    <property type="entry name" value="Galactose mutarotase-like"/>
    <property type="match status" value="1"/>
</dbReference>
<evidence type="ECO:0000256" key="1">
    <source>
        <dbReference type="SAM" id="MobiDB-lite"/>
    </source>
</evidence>
<name>A0ABQ1FU31_9BACL</name>
<protein>
    <recommendedName>
        <fullName evidence="4">Galactose mutarotase</fullName>
    </recommendedName>
</protein>
<feature type="compositionally biased region" description="Basic and acidic residues" evidence="1">
    <location>
        <begin position="211"/>
        <end position="220"/>
    </location>
</feature>
<evidence type="ECO:0000313" key="3">
    <source>
        <dbReference type="Proteomes" id="UP000609323"/>
    </source>
</evidence>
<proteinExistence type="predicted"/>
<dbReference type="InterPro" id="IPR011013">
    <property type="entry name" value="Gal_mutarotase_sf_dom"/>
</dbReference>